<dbReference type="InterPro" id="IPR050172">
    <property type="entry name" value="SsuD_RutA_monooxygenase"/>
</dbReference>
<dbReference type="Pfam" id="PF00296">
    <property type="entry name" value="Bac_luciferase"/>
    <property type="match status" value="1"/>
</dbReference>
<evidence type="ECO:0000313" key="7">
    <source>
        <dbReference type="Proteomes" id="UP000311469"/>
    </source>
</evidence>
<evidence type="ECO:0000259" key="5">
    <source>
        <dbReference type="Pfam" id="PF00296"/>
    </source>
</evidence>
<reference evidence="6 7" key="1">
    <citation type="submission" date="2019-06" db="EMBL/GenBank/DDBJ databases">
        <title>Genome organization and adaptive potential of archetypical organophosphate degarding Sphingobium fuliginis ATCC 27551.</title>
        <authorList>
            <person name="Sarwar A."/>
            <person name="Parthasarathy S."/>
            <person name="Singh C."/>
            <person name="Siddavattam D."/>
        </authorList>
    </citation>
    <scope>NUCLEOTIDE SEQUENCE [LARGE SCALE GENOMIC DNA]</scope>
    <source>
        <strain evidence="6 7">ATCC 27551</strain>
    </source>
</reference>
<dbReference type="SUPFAM" id="SSF51679">
    <property type="entry name" value="Bacterial luciferase-like"/>
    <property type="match status" value="1"/>
</dbReference>
<keyword evidence="3" id="KW-0560">Oxidoreductase</keyword>
<dbReference type="GO" id="GO:0004497">
    <property type="term" value="F:monooxygenase activity"/>
    <property type="evidence" value="ECO:0007669"/>
    <property type="project" value="UniProtKB-KW"/>
</dbReference>
<dbReference type="Gene3D" id="3.20.20.30">
    <property type="entry name" value="Luciferase-like domain"/>
    <property type="match status" value="1"/>
</dbReference>
<keyword evidence="4" id="KW-0503">Monooxygenase</keyword>
<feature type="domain" description="Luciferase-like" evidence="5">
    <location>
        <begin position="24"/>
        <end position="333"/>
    </location>
</feature>
<dbReference type="GO" id="GO:0016705">
    <property type="term" value="F:oxidoreductase activity, acting on paired donors, with incorporation or reduction of molecular oxygen"/>
    <property type="evidence" value="ECO:0007669"/>
    <property type="project" value="InterPro"/>
</dbReference>
<dbReference type="InterPro" id="IPR036661">
    <property type="entry name" value="Luciferase-like_sf"/>
</dbReference>
<keyword evidence="1" id="KW-0285">Flavoprotein</keyword>
<dbReference type="EMBL" id="CP041017">
    <property type="protein sequence ID" value="QDC39622.1"/>
    <property type="molecule type" value="Genomic_DNA"/>
</dbReference>
<dbReference type="Proteomes" id="UP000311469">
    <property type="component" value="Chromosome cSF2"/>
</dbReference>
<dbReference type="AlphaFoldDB" id="A0A5B8CKT5"/>
<protein>
    <submittedName>
        <fullName evidence="6">LLM class flavin-dependent oxidoreductase</fullName>
    </submittedName>
</protein>
<organism evidence="6 7">
    <name type="scientific">Sphingobium fuliginis ATCC 27551</name>
    <dbReference type="NCBI Taxonomy" id="1208342"/>
    <lineage>
        <taxon>Bacteria</taxon>
        <taxon>Pseudomonadati</taxon>
        <taxon>Pseudomonadota</taxon>
        <taxon>Alphaproteobacteria</taxon>
        <taxon>Sphingomonadales</taxon>
        <taxon>Sphingomonadaceae</taxon>
        <taxon>Sphingobium</taxon>
    </lineage>
</organism>
<name>A0A5B8CKT5_SPHSA</name>
<sequence length="378" mass="42279">MTMNSAPDNPPRTVRKPRVADGSMRFGIFWPYHRSPVPSQLLLQRNPSALDLDAHIALARSVEAAGVDFALIADGYARGSDAASEVEFQDPRTHAVLWPLPIFMNTRTLGVISTIHTSYVHPTQTARFSGYLDYLSGGRWGWNIVNGFRDEEAGLFGVKQKIVGETFYDFADEYLGVVEQLWKGERFAHHGQWFDVEGVLSGPHPGGRPLLVSASVSPRGQRFAATHCDYLFTVVIGEDSWPKLRADLAAHADEAGRERPPEVIVIGDLLVREKPGEARAEYDLIMSTRHEAAQKIWSAAKSKIHRGNEKQAEPLELVGTTREVADTILRLRERVGLSGVMFRMPLWHASEGERIGPVLDILEREGVWTRPEHRGFSW</sequence>
<dbReference type="PANTHER" id="PTHR42847:SF4">
    <property type="entry name" value="ALKANESULFONATE MONOOXYGENASE-RELATED"/>
    <property type="match status" value="1"/>
</dbReference>
<dbReference type="InterPro" id="IPR011251">
    <property type="entry name" value="Luciferase-like_dom"/>
</dbReference>
<evidence type="ECO:0000313" key="6">
    <source>
        <dbReference type="EMBL" id="QDC39622.1"/>
    </source>
</evidence>
<accession>A0A5B8CKT5</accession>
<dbReference type="PANTHER" id="PTHR42847">
    <property type="entry name" value="ALKANESULFONATE MONOOXYGENASE"/>
    <property type="match status" value="1"/>
</dbReference>
<proteinExistence type="predicted"/>
<evidence type="ECO:0000256" key="3">
    <source>
        <dbReference type="ARBA" id="ARBA00023002"/>
    </source>
</evidence>
<evidence type="ECO:0000256" key="2">
    <source>
        <dbReference type="ARBA" id="ARBA00022643"/>
    </source>
</evidence>
<evidence type="ECO:0000256" key="1">
    <source>
        <dbReference type="ARBA" id="ARBA00022630"/>
    </source>
</evidence>
<evidence type="ECO:0000256" key="4">
    <source>
        <dbReference type="ARBA" id="ARBA00023033"/>
    </source>
</evidence>
<gene>
    <name evidence="6" type="ORF">FIL70_20740</name>
</gene>
<dbReference type="KEGG" id="sufl:FIL70_20740"/>
<keyword evidence="2" id="KW-0288">FMN</keyword>